<dbReference type="PANTHER" id="PTHR30572">
    <property type="entry name" value="MEMBRANE COMPONENT OF TRANSPORTER-RELATED"/>
    <property type="match status" value="1"/>
</dbReference>
<feature type="transmembrane region" description="Helical" evidence="7">
    <location>
        <begin position="309"/>
        <end position="334"/>
    </location>
</feature>
<feature type="transmembrane region" description="Helical" evidence="7">
    <location>
        <begin position="748"/>
        <end position="774"/>
    </location>
</feature>
<feature type="transmembrane region" description="Helical" evidence="7">
    <location>
        <begin position="485"/>
        <end position="509"/>
    </location>
</feature>
<comment type="subcellular location">
    <subcellularLocation>
        <location evidence="1">Cell membrane</location>
        <topology evidence="1">Multi-pass membrane protein</topology>
    </subcellularLocation>
</comment>
<evidence type="ECO:0000256" key="3">
    <source>
        <dbReference type="ARBA" id="ARBA00022692"/>
    </source>
</evidence>
<evidence type="ECO:0000256" key="6">
    <source>
        <dbReference type="ARBA" id="ARBA00038076"/>
    </source>
</evidence>
<reference evidence="9 10" key="1">
    <citation type="submission" date="2024-10" db="EMBL/GenBank/DDBJ databases">
        <title>The Natural Products Discovery Center: Release of the First 8490 Sequenced Strains for Exploring Actinobacteria Biosynthetic Diversity.</title>
        <authorList>
            <person name="Kalkreuter E."/>
            <person name="Kautsar S.A."/>
            <person name="Yang D."/>
            <person name="Bader C.D."/>
            <person name="Teijaro C.N."/>
            <person name="Fluegel L."/>
            <person name="Davis C.M."/>
            <person name="Simpson J.R."/>
            <person name="Lauterbach L."/>
            <person name="Steele A.D."/>
            <person name="Gui C."/>
            <person name="Meng S."/>
            <person name="Li G."/>
            <person name="Viehrig K."/>
            <person name="Ye F."/>
            <person name="Su P."/>
            <person name="Kiefer A.F."/>
            <person name="Nichols A."/>
            <person name="Cepeda A.J."/>
            <person name="Yan W."/>
            <person name="Fan B."/>
            <person name="Jiang Y."/>
            <person name="Adhikari A."/>
            <person name="Zheng C.-J."/>
            <person name="Schuster L."/>
            <person name="Cowan T.M."/>
            <person name="Smanski M.J."/>
            <person name="Chevrette M.G."/>
            <person name="De Carvalho L.P.S."/>
            <person name="Shen B."/>
        </authorList>
    </citation>
    <scope>NUCLEOTIDE SEQUENCE [LARGE SCALE GENOMIC DNA]</scope>
    <source>
        <strain evidence="9 10">NPDC050545</strain>
    </source>
</reference>
<keyword evidence="2" id="KW-1003">Cell membrane</keyword>
<evidence type="ECO:0000313" key="10">
    <source>
        <dbReference type="Proteomes" id="UP001612741"/>
    </source>
</evidence>
<evidence type="ECO:0000313" key="9">
    <source>
        <dbReference type="EMBL" id="MFI6501812.1"/>
    </source>
</evidence>
<dbReference type="InterPro" id="IPR003838">
    <property type="entry name" value="ABC3_permease_C"/>
</dbReference>
<feature type="transmembrane region" description="Helical" evidence="7">
    <location>
        <begin position="431"/>
        <end position="455"/>
    </location>
</feature>
<evidence type="ECO:0000256" key="4">
    <source>
        <dbReference type="ARBA" id="ARBA00022989"/>
    </source>
</evidence>
<dbReference type="RefSeq" id="WP_397086634.1">
    <property type="nucleotide sequence ID" value="NZ_JBITGY010000008.1"/>
</dbReference>
<dbReference type="Proteomes" id="UP001612741">
    <property type="component" value="Unassembled WGS sequence"/>
</dbReference>
<sequence length="823" mass="85267">MIWLAWRTLRWHPGSLMGTLVTLVLAATAVGAMWFVVDADSRQTVTVERYAGVPLVVGTRGAAIPPELVAAVRALPEVAQAIPEVTFPAGLYAGGARVSGPGDQNPWPWGHGWSSARLTPFHLSEGRAPRAAGEVVVDTRLAASARVAVGSRVEIAVSGTVRPHRVVGLARPGAAWRFQSALFFADDQVRPLTGRGAAADALGVYPGPGVGIEALRAAVTRVAEPYNSPRMWTVRVVAGAGRGALESNLPAGYGVNTLWFLVGMTALVATGMIATTMGLSVRRRGMEIAVLRAVGARPGQVRRMLLAEAVLLAVVAVAAAVPLAMLFAPVVAAWLRATRALSVAYEQSYQPLPVLWTFVLTLGIALAASLTAVRRAVRIRPGDALGEAPAEGRALGRGRLMTGLALLAGAGAAAAFLAWEVAELPDQAELALRFATICTLVAGVGLVAPWVVLVAGRLVRAAVTRVSPVGGYLAVAGVVFHHRRFAGAAGSLTLGVALVGVVAGVQSFYDWRLAARTVAEVRADHVVRPAEAYGALSEDLRRSILERGASDAVGTGSLPAVLSVEGRPPVIATVVTGEAARVFALSVRGRPIGGLGAGEIAITDELAGAHRLGLGSRVGVRAVGTAEESAYTVASIFSGSQELGSVLMSPGGAPASGLHERIYVRGAAPGRVADPRAAVETLSRQEYTLSKSTKSAEANRTLTYMAVMIALLCLVAAVNNLCLGLLDRRREFSGLRHLGLRRGQVMRIVSWESALTVVPVLVLALVATAAMALVHAAGEPGGLGSVLVFVPAGWLVPLAAGALVSAWAGSLLVVRGIIRKGVQ</sequence>
<gene>
    <name evidence="9" type="ORF">ACIBG2_30835</name>
</gene>
<comment type="similarity">
    <text evidence="6">Belongs to the ABC-4 integral membrane protein family.</text>
</comment>
<organism evidence="9 10">
    <name type="scientific">Nonomuraea typhae</name>
    <dbReference type="NCBI Taxonomy" id="2603600"/>
    <lineage>
        <taxon>Bacteria</taxon>
        <taxon>Bacillati</taxon>
        <taxon>Actinomycetota</taxon>
        <taxon>Actinomycetes</taxon>
        <taxon>Streptosporangiales</taxon>
        <taxon>Streptosporangiaceae</taxon>
        <taxon>Nonomuraea</taxon>
    </lineage>
</organism>
<proteinExistence type="inferred from homology"/>
<feature type="transmembrane region" description="Helical" evidence="7">
    <location>
        <begin position="400"/>
        <end position="419"/>
    </location>
</feature>
<keyword evidence="4 7" id="KW-1133">Transmembrane helix</keyword>
<feature type="domain" description="ABC3 transporter permease C-terminal" evidence="8">
    <location>
        <begin position="705"/>
        <end position="820"/>
    </location>
</feature>
<evidence type="ECO:0000256" key="2">
    <source>
        <dbReference type="ARBA" id="ARBA00022475"/>
    </source>
</evidence>
<keyword evidence="10" id="KW-1185">Reference proteome</keyword>
<keyword evidence="5 7" id="KW-0472">Membrane</keyword>
<feature type="transmembrane region" description="Helical" evidence="7">
    <location>
        <begin position="702"/>
        <end position="727"/>
    </location>
</feature>
<protein>
    <submittedName>
        <fullName evidence="9">FtsX-like permease family protein</fullName>
    </submittedName>
</protein>
<accession>A0ABW7Z1J5</accession>
<feature type="transmembrane region" description="Helical" evidence="7">
    <location>
        <begin position="258"/>
        <end position="279"/>
    </location>
</feature>
<name>A0ABW7Z1J5_9ACTN</name>
<dbReference type="InterPro" id="IPR050250">
    <property type="entry name" value="Macrolide_Exporter_MacB"/>
</dbReference>
<dbReference type="EMBL" id="JBITGY010000008">
    <property type="protein sequence ID" value="MFI6501812.1"/>
    <property type="molecule type" value="Genomic_DNA"/>
</dbReference>
<comment type="caution">
    <text evidence="9">The sequence shown here is derived from an EMBL/GenBank/DDBJ whole genome shotgun (WGS) entry which is preliminary data.</text>
</comment>
<feature type="transmembrane region" description="Helical" evidence="7">
    <location>
        <begin position="794"/>
        <end position="818"/>
    </location>
</feature>
<evidence type="ECO:0000256" key="5">
    <source>
        <dbReference type="ARBA" id="ARBA00023136"/>
    </source>
</evidence>
<dbReference type="Pfam" id="PF02687">
    <property type="entry name" value="FtsX"/>
    <property type="match status" value="2"/>
</dbReference>
<feature type="domain" description="ABC3 transporter permease C-terminal" evidence="8">
    <location>
        <begin position="260"/>
        <end position="380"/>
    </location>
</feature>
<evidence type="ECO:0000256" key="1">
    <source>
        <dbReference type="ARBA" id="ARBA00004651"/>
    </source>
</evidence>
<keyword evidence="3 7" id="KW-0812">Transmembrane</keyword>
<evidence type="ECO:0000259" key="8">
    <source>
        <dbReference type="Pfam" id="PF02687"/>
    </source>
</evidence>
<dbReference type="PANTHER" id="PTHR30572:SF4">
    <property type="entry name" value="ABC TRANSPORTER PERMEASE YTRF"/>
    <property type="match status" value="1"/>
</dbReference>
<evidence type="ECO:0000256" key="7">
    <source>
        <dbReference type="SAM" id="Phobius"/>
    </source>
</evidence>
<feature type="transmembrane region" description="Helical" evidence="7">
    <location>
        <begin position="354"/>
        <end position="373"/>
    </location>
</feature>